<organism evidence="2 3">
    <name type="scientific">Liparis tanakae</name>
    <name type="common">Tanaka's snailfish</name>
    <dbReference type="NCBI Taxonomy" id="230148"/>
    <lineage>
        <taxon>Eukaryota</taxon>
        <taxon>Metazoa</taxon>
        <taxon>Chordata</taxon>
        <taxon>Craniata</taxon>
        <taxon>Vertebrata</taxon>
        <taxon>Euteleostomi</taxon>
        <taxon>Actinopterygii</taxon>
        <taxon>Neopterygii</taxon>
        <taxon>Teleostei</taxon>
        <taxon>Neoteleostei</taxon>
        <taxon>Acanthomorphata</taxon>
        <taxon>Eupercaria</taxon>
        <taxon>Perciformes</taxon>
        <taxon>Cottioidei</taxon>
        <taxon>Cottales</taxon>
        <taxon>Liparidae</taxon>
        <taxon>Liparis</taxon>
    </lineage>
</organism>
<proteinExistence type="predicted"/>
<sequence>MTGPPHSDPLREDRVPPSPNLEQSELSPAGPTADAKPASHTLNQPASRPQSLGAVGRGRGLEDRRRERLTLNCSLMKNLSSSRTVHFVLRPKCFI</sequence>
<gene>
    <name evidence="2" type="ORF">EYF80_049137</name>
</gene>
<comment type="caution">
    <text evidence="2">The sequence shown here is derived from an EMBL/GenBank/DDBJ whole genome shotgun (WGS) entry which is preliminary data.</text>
</comment>
<name>A0A4Z2FHJ9_9TELE</name>
<feature type="region of interest" description="Disordered" evidence="1">
    <location>
        <begin position="1"/>
        <end position="63"/>
    </location>
</feature>
<evidence type="ECO:0000313" key="3">
    <source>
        <dbReference type="Proteomes" id="UP000314294"/>
    </source>
</evidence>
<evidence type="ECO:0000256" key="1">
    <source>
        <dbReference type="SAM" id="MobiDB-lite"/>
    </source>
</evidence>
<accession>A0A4Z2FHJ9</accession>
<evidence type="ECO:0000313" key="2">
    <source>
        <dbReference type="EMBL" id="TNN40696.1"/>
    </source>
</evidence>
<keyword evidence="3" id="KW-1185">Reference proteome</keyword>
<reference evidence="2 3" key="1">
    <citation type="submission" date="2019-03" db="EMBL/GenBank/DDBJ databases">
        <title>First draft genome of Liparis tanakae, snailfish: a comprehensive survey of snailfish specific genes.</title>
        <authorList>
            <person name="Kim W."/>
            <person name="Song I."/>
            <person name="Jeong J.-H."/>
            <person name="Kim D."/>
            <person name="Kim S."/>
            <person name="Ryu S."/>
            <person name="Song J.Y."/>
            <person name="Lee S.K."/>
        </authorList>
    </citation>
    <scope>NUCLEOTIDE SEQUENCE [LARGE SCALE GENOMIC DNA]</scope>
    <source>
        <tissue evidence="2">Muscle</tissue>
    </source>
</reference>
<dbReference type="AlphaFoldDB" id="A0A4Z2FHJ9"/>
<dbReference type="Proteomes" id="UP000314294">
    <property type="component" value="Unassembled WGS sequence"/>
</dbReference>
<feature type="compositionally biased region" description="Polar residues" evidence="1">
    <location>
        <begin position="40"/>
        <end position="50"/>
    </location>
</feature>
<protein>
    <submittedName>
        <fullName evidence="2">Uncharacterized protein</fullName>
    </submittedName>
</protein>
<dbReference type="EMBL" id="SRLO01001167">
    <property type="protein sequence ID" value="TNN40696.1"/>
    <property type="molecule type" value="Genomic_DNA"/>
</dbReference>